<dbReference type="Gene3D" id="1.10.10.60">
    <property type="entry name" value="Homeodomain-like"/>
    <property type="match status" value="1"/>
</dbReference>
<evidence type="ECO:0000313" key="5">
    <source>
        <dbReference type="EMBL" id="MFK4753394.1"/>
    </source>
</evidence>
<feature type="domain" description="HTH araC/xylS-type" evidence="4">
    <location>
        <begin position="242"/>
        <end position="339"/>
    </location>
</feature>
<sequence length="357" mass="40998">MTTPTWYECDERIFAAHYQPALLIDLLRSRDICSHKILRGTGLFYEDILQGQVMMSATQAGLLVGNASKLSKEPELSFRWGASLWPGHYDSASSLLGNAGSLRQALDALVSYRRVLSPWVTPFVVTDERYCYVHWLTLGKHQGDRRFLVEAAMSSLTSFSRWMSATRLPWRYGFSYGRPDYEEQYQVNLGDQLWFDLGMDVMVIERKWLDQEWPRGSATAYQVAQRQCEWILAGLPAASLPERVYRLLLERVREPMTLPDMAVRLEMSPATLKRKLGKHGCHFQQLQDQSRLHMSLYLLHVCGWNNEQVAAHLSFNDSTNFRRAFKRWVGITPSDSRTRFSLFDASSNAVLTELAGL</sequence>
<dbReference type="RefSeq" id="WP_416206438.1">
    <property type="nucleotide sequence ID" value="NZ_JBBKTX010000016.1"/>
</dbReference>
<dbReference type="Pfam" id="PF12833">
    <property type="entry name" value="HTH_18"/>
    <property type="match status" value="1"/>
</dbReference>
<name>A0ABW8NK97_9GAMM</name>
<keyword evidence="2" id="KW-0238">DNA-binding</keyword>
<comment type="caution">
    <text evidence="5">The sequence shown here is derived from an EMBL/GenBank/DDBJ whole genome shotgun (WGS) entry which is preliminary data.</text>
</comment>
<dbReference type="Pfam" id="PF12625">
    <property type="entry name" value="Arabinose_bd"/>
    <property type="match status" value="1"/>
</dbReference>
<keyword evidence="6" id="KW-1185">Reference proteome</keyword>
<protein>
    <submittedName>
        <fullName evidence="5">AraC family transcriptional regulator ligand-binding domain-containing protein</fullName>
    </submittedName>
</protein>
<proteinExistence type="predicted"/>
<evidence type="ECO:0000313" key="6">
    <source>
        <dbReference type="Proteomes" id="UP001620597"/>
    </source>
</evidence>
<gene>
    <name evidence="5" type="ORF">WG929_13340</name>
</gene>
<accession>A0ABW8NK97</accession>
<reference evidence="5 6" key="1">
    <citation type="submission" date="2024-03" db="EMBL/GenBank/DDBJ databases">
        <title>High-quality draft genome sequence of Oceanobacter sp. wDCs-4.</title>
        <authorList>
            <person name="Dong C."/>
        </authorList>
    </citation>
    <scope>NUCLEOTIDE SEQUENCE [LARGE SCALE GENOMIC DNA]</scope>
    <source>
        <strain evidence="6">wDCs-4</strain>
    </source>
</reference>
<dbReference type="SMART" id="SM00342">
    <property type="entry name" value="HTH_ARAC"/>
    <property type="match status" value="1"/>
</dbReference>
<keyword evidence="3" id="KW-0804">Transcription</keyword>
<dbReference type="InterPro" id="IPR018060">
    <property type="entry name" value="HTH_AraC"/>
</dbReference>
<dbReference type="EMBL" id="JBBKTX010000016">
    <property type="protein sequence ID" value="MFK4753394.1"/>
    <property type="molecule type" value="Genomic_DNA"/>
</dbReference>
<keyword evidence="1" id="KW-0805">Transcription regulation</keyword>
<dbReference type="PANTHER" id="PTHR47894:SF1">
    <property type="entry name" value="HTH-TYPE TRANSCRIPTIONAL REGULATOR VQSM"/>
    <property type="match status" value="1"/>
</dbReference>
<evidence type="ECO:0000256" key="1">
    <source>
        <dbReference type="ARBA" id="ARBA00023015"/>
    </source>
</evidence>
<dbReference type="PANTHER" id="PTHR47894">
    <property type="entry name" value="HTH-TYPE TRANSCRIPTIONAL REGULATOR GADX"/>
    <property type="match status" value="1"/>
</dbReference>
<dbReference type="PROSITE" id="PS01124">
    <property type="entry name" value="HTH_ARAC_FAMILY_2"/>
    <property type="match status" value="1"/>
</dbReference>
<dbReference type="SUPFAM" id="SSF46689">
    <property type="entry name" value="Homeodomain-like"/>
    <property type="match status" value="1"/>
</dbReference>
<evidence type="ECO:0000259" key="4">
    <source>
        <dbReference type="PROSITE" id="PS01124"/>
    </source>
</evidence>
<evidence type="ECO:0000256" key="2">
    <source>
        <dbReference type="ARBA" id="ARBA00023125"/>
    </source>
</evidence>
<dbReference type="Proteomes" id="UP001620597">
    <property type="component" value="Unassembled WGS sequence"/>
</dbReference>
<dbReference type="InterPro" id="IPR009057">
    <property type="entry name" value="Homeodomain-like_sf"/>
</dbReference>
<organism evidence="5 6">
    <name type="scientific">Oceanobacter antarcticus</name>
    <dbReference type="NCBI Taxonomy" id="3133425"/>
    <lineage>
        <taxon>Bacteria</taxon>
        <taxon>Pseudomonadati</taxon>
        <taxon>Pseudomonadota</taxon>
        <taxon>Gammaproteobacteria</taxon>
        <taxon>Oceanospirillales</taxon>
        <taxon>Oceanospirillaceae</taxon>
        <taxon>Oceanobacter</taxon>
    </lineage>
</organism>
<evidence type="ECO:0000256" key="3">
    <source>
        <dbReference type="ARBA" id="ARBA00023163"/>
    </source>
</evidence>
<dbReference type="InterPro" id="IPR032687">
    <property type="entry name" value="AraC-type_N"/>
</dbReference>